<organism evidence="2 3">
    <name type="scientific">Desulfuromonas acetoxidans (strain DSM 684 / 11070)</name>
    <dbReference type="NCBI Taxonomy" id="281689"/>
    <lineage>
        <taxon>Bacteria</taxon>
        <taxon>Pseudomonadati</taxon>
        <taxon>Thermodesulfobacteriota</taxon>
        <taxon>Desulfuromonadia</taxon>
        <taxon>Desulfuromonadales</taxon>
        <taxon>Desulfuromonadaceae</taxon>
        <taxon>Desulfuromonas</taxon>
    </lineage>
</organism>
<name>Q1JVB8_DESA6</name>
<protein>
    <submittedName>
        <fullName evidence="2">Uncharacterized protein</fullName>
    </submittedName>
</protein>
<evidence type="ECO:0000313" key="3">
    <source>
        <dbReference type="Proteomes" id="UP000005695"/>
    </source>
</evidence>
<keyword evidence="1" id="KW-0812">Transmembrane</keyword>
<accession>Q1JVB8</accession>
<dbReference type="OrthoDB" id="5406006at2"/>
<proteinExistence type="predicted"/>
<keyword evidence="1" id="KW-0472">Membrane</keyword>
<keyword evidence="1" id="KW-1133">Transmembrane helix</keyword>
<reference evidence="2" key="2">
    <citation type="submission" date="2006-05" db="EMBL/GenBank/DDBJ databases">
        <title>Sequencing of the draft genome and assembly of Desulfuromonas acetoxidans DSM 684.</title>
        <authorList>
            <consortium name="US DOE Joint Genome Institute (JGI-PGF)"/>
            <person name="Copeland A."/>
            <person name="Lucas S."/>
            <person name="Lapidus A."/>
            <person name="Barry K."/>
            <person name="Detter J.C."/>
            <person name="Glavina del Rio T."/>
            <person name="Hammon N."/>
            <person name="Israni S."/>
            <person name="Dalin E."/>
            <person name="Tice H."/>
            <person name="Bruce D."/>
            <person name="Pitluck S."/>
            <person name="Richardson P."/>
        </authorList>
    </citation>
    <scope>NUCLEOTIDE SEQUENCE [LARGE SCALE GENOMIC DNA]</scope>
    <source>
        <strain evidence="2">DSM 684</strain>
    </source>
</reference>
<comment type="caution">
    <text evidence="2">The sequence shown here is derived from an EMBL/GenBank/DDBJ whole genome shotgun (WGS) entry which is preliminary data.</text>
</comment>
<dbReference type="EMBL" id="AAEW02000045">
    <property type="protein sequence ID" value="EAT14184.1"/>
    <property type="molecule type" value="Genomic_DNA"/>
</dbReference>
<sequence>MNIGQDLRGNDNLQVAGDLNINLISESSTSIQRLLYLLLSCGLIATTLPNSTTNQIACVIVLTCAIIIFCLTILKSDNLVYRRKLAASAMLILSLASGCSGPILAQIQDPKLTDLTTEYKSGTAEGFGIFGFGMENINIEAAADYGGIDKIYFVDTSRSFGLISYAKITVFGK</sequence>
<dbReference type="Proteomes" id="UP000005695">
    <property type="component" value="Unassembled WGS sequence"/>
</dbReference>
<evidence type="ECO:0000313" key="2">
    <source>
        <dbReference type="EMBL" id="EAT14184.1"/>
    </source>
</evidence>
<dbReference type="AlphaFoldDB" id="Q1JVB8"/>
<keyword evidence="3" id="KW-1185">Reference proteome</keyword>
<dbReference type="RefSeq" id="WP_006003342.1">
    <property type="nucleotide sequence ID" value="NZ_AAEW02000045.1"/>
</dbReference>
<feature type="transmembrane region" description="Helical" evidence="1">
    <location>
        <begin position="54"/>
        <end position="74"/>
    </location>
</feature>
<reference evidence="2" key="1">
    <citation type="submission" date="2006-05" db="EMBL/GenBank/DDBJ databases">
        <title>Annotation of the draft genome assembly of Desulfuromonas acetoxidans DSM 684.</title>
        <authorList>
            <consortium name="US DOE Joint Genome Institute (JGI-ORNL)"/>
            <person name="Larimer F."/>
            <person name="Land M."/>
            <person name="Hauser L."/>
        </authorList>
    </citation>
    <scope>NUCLEOTIDE SEQUENCE [LARGE SCALE GENOMIC DNA]</scope>
    <source>
        <strain evidence="2">DSM 684</strain>
    </source>
</reference>
<gene>
    <name evidence="2" type="ORF">Dace_0110</name>
</gene>
<evidence type="ECO:0000256" key="1">
    <source>
        <dbReference type="SAM" id="Phobius"/>
    </source>
</evidence>